<evidence type="ECO:0000313" key="3">
    <source>
        <dbReference type="Proteomes" id="UP000000561"/>
    </source>
</evidence>
<feature type="compositionally biased region" description="Basic residues" evidence="1">
    <location>
        <begin position="413"/>
        <end position="430"/>
    </location>
</feature>
<proteinExistence type="predicted"/>
<feature type="compositionally biased region" description="Polar residues" evidence="1">
    <location>
        <begin position="317"/>
        <end position="345"/>
    </location>
</feature>
<sequence length="430" mass="45732">MASGVDSRRPSEASSEASSDASLWEDMDDTNSAIGAIITPRLQIDTALPTGPVMDQLITDPHRISSIDTQTDRLPRQQDSLTLELFPSGQSSAKLSDSRPHPPSSFDFDAAAAIEPWTQPDFKATQYLRDEWLISAGQKQPNDLVHDFAARRGQQDQASTSKCPRLAPTENIPSSNMSSSSKTACATPARSDVPTNSGSTAKRGRSSLLDQLDAICSSPSQHFSSSPTTNANEPPPPSIPKSAGLERQPLAPASSIASNGRAPSVHQVCDEDSVIDVLDMPSSPPSQPIQHITLIKDMPQELQNIYRRLAFGGSNGAPSSTITSTPLNHGTTARGTRGKTWQTTWQHDDHDAQQTSGAAGTSSKSNGAASTCTPISSSRGRKTTNSIASKATRTHSRASSSRGKGRFFAAKPSRGRARGRGRGRARARGQ</sequence>
<accession>A0A0D1DX12</accession>
<dbReference type="GeneID" id="23567074"/>
<dbReference type="InParanoid" id="A0A0D1DX12"/>
<dbReference type="KEGG" id="uma:UMAG_11160"/>
<name>A0A0D1DX12_MYCMD</name>
<feature type="region of interest" description="Disordered" evidence="1">
    <location>
        <begin position="151"/>
        <end position="205"/>
    </location>
</feature>
<feature type="compositionally biased region" description="Low complexity" evidence="1">
    <location>
        <begin position="12"/>
        <end position="22"/>
    </location>
</feature>
<dbReference type="Proteomes" id="UP000000561">
    <property type="component" value="Chromosome 15"/>
</dbReference>
<organism evidence="2 3">
    <name type="scientific">Mycosarcoma maydis</name>
    <name type="common">Corn smut fungus</name>
    <name type="synonym">Ustilago maydis</name>
    <dbReference type="NCBI Taxonomy" id="5270"/>
    <lineage>
        <taxon>Eukaryota</taxon>
        <taxon>Fungi</taxon>
        <taxon>Dikarya</taxon>
        <taxon>Basidiomycota</taxon>
        <taxon>Ustilaginomycotina</taxon>
        <taxon>Ustilaginomycetes</taxon>
        <taxon>Ustilaginales</taxon>
        <taxon>Ustilaginaceae</taxon>
        <taxon>Mycosarcoma</taxon>
    </lineage>
</organism>
<feature type="compositionally biased region" description="Low complexity" evidence="1">
    <location>
        <begin position="217"/>
        <end position="226"/>
    </location>
</feature>
<feature type="compositionally biased region" description="Polar residues" evidence="1">
    <location>
        <begin position="353"/>
        <end position="387"/>
    </location>
</feature>
<protein>
    <submittedName>
        <fullName evidence="2">Uncharacterized protein</fullName>
    </submittedName>
</protein>
<dbReference type="EMBL" id="CM003154">
    <property type="protein sequence ID" value="KIS67045.1"/>
    <property type="molecule type" value="Genomic_DNA"/>
</dbReference>
<gene>
    <name evidence="2" type="ORF">UMAG_11160</name>
</gene>
<feature type="region of interest" description="Disordered" evidence="1">
    <location>
        <begin position="1"/>
        <end position="26"/>
    </location>
</feature>
<feature type="region of interest" description="Disordered" evidence="1">
    <location>
        <begin position="317"/>
        <end position="430"/>
    </location>
</feature>
<feature type="compositionally biased region" description="Basic and acidic residues" evidence="1">
    <location>
        <begin position="1"/>
        <end position="11"/>
    </location>
</feature>
<keyword evidence="3" id="KW-1185">Reference proteome</keyword>
<feature type="region of interest" description="Disordered" evidence="1">
    <location>
        <begin position="217"/>
        <end position="245"/>
    </location>
</feature>
<dbReference type="eggNOG" id="ENOG502RDCH">
    <property type="taxonomic scope" value="Eukaryota"/>
</dbReference>
<dbReference type="AlphaFoldDB" id="A0A0D1DX12"/>
<evidence type="ECO:0000256" key="1">
    <source>
        <dbReference type="SAM" id="MobiDB-lite"/>
    </source>
</evidence>
<evidence type="ECO:0000313" key="2">
    <source>
        <dbReference type="EMBL" id="KIS67045.1"/>
    </source>
</evidence>
<dbReference type="VEuPathDB" id="FungiDB:UMAG_11160"/>
<dbReference type="OrthoDB" id="2555743at2759"/>
<dbReference type="RefSeq" id="XP_011391362.1">
    <property type="nucleotide sequence ID" value="XM_011393060.1"/>
</dbReference>
<reference evidence="2 3" key="1">
    <citation type="journal article" date="2006" name="Nature">
        <title>Insights from the genome of the biotrophic fungal plant pathogen Ustilago maydis.</title>
        <authorList>
            <person name="Kamper J."/>
            <person name="Kahmann R."/>
            <person name="Bolker M."/>
            <person name="Ma L.J."/>
            <person name="Brefort T."/>
            <person name="Saville B.J."/>
            <person name="Banuett F."/>
            <person name="Kronstad J.W."/>
            <person name="Gold S.E."/>
            <person name="Muller O."/>
            <person name="Perlin M.H."/>
            <person name="Wosten H.A."/>
            <person name="de Vries R."/>
            <person name="Ruiz-Herrera J."/>
            <person name="Reynaga-Pena C.G."/>
            <person name="Snetselaar K."/>
            <person name="McCann M."/>
            <person name="Perez-Martin J."/>
            <person name="Feldbrugge M."/>
            <person name="Basse C.W."/>
            <person name="Steinberg G."/>
            <person name="Ibeas J.I."/>
            <person name="Holloman W."/>
            <person name="Guzman P."/>
            <person name="Farman M."/>
            <person name="Stajich J.E."/>
            <person name="Sentandreu R."/>
            <person name="Gonzalez-Prieto J.M."/>
            <person name="Kennell J.C."/>
            <person name="Molina L."/>
            <person name="Schirawski J."/>
            <person name="Mendoza-Mendoza A."/>
            <person name="Greilinger D."/>
            <person name="Munch K."/>
            <person name="Rossel N."/>
            <person name="Scherer M."/>
            <person name="Vranes M."/>
            <person name="Ladendorf O."/>
            <person name="Vincon V."/>
            <person name="Fuchs U."/>
            <person name="Sandrock B."/>
            <person name="Meng S."/>
            <person name="Ho E.C."/>
            <person name="Cahill M.J."/>
            <person name="Boyce K.J."/>
            <person name="Klose J."/>
            <person name="Klosterman S.J."/>
            <person name="Deelstra H.J."/>
            <person name="Ortiz-Castellanos L."/>
            <person name="Li W."/>
            <person name="Sanchez-Alonso P."/>
            <person name="Schreier P.H."/>
            <person name="Hauser-Hahn I."/>
            <person name="Vaupel M."/>
            <person name="Koopmann E."/>
            <person name="Friedrich G."/>
            <person name="Voss H."/>
            <person name="Schluter T."/>
            <person name="Margolis J."/>
            <person name="Platt D."/>
            <person name="Swimmer C."/>
            <person name="Gnirke A."/>
            <person name="Chen F."/>
            <person name="Vysotskaia V."/>
            <person name="Mannhaupt G."/>
            <person name="Guldener U."/>
            <person name="Munsterkotter M."/>
            <person name="Haase D."/>
            <person name="Oesterheld M."/>
            <person name="Mewes H.W."/>
            <person name="Mauceli E.W."/>
            <person name="DeCaprio D."/>
            <person name="Wade C.M."/>
            <person name="Butler J."/>
            <person name="Young S."/>
            <person name="Jaffe D.B."/>
            <person name="Calvo S."/>
            <person name="Nusbaum C."/>
            <person name="Galagan J."/>
            <person name="Birren B.W."/>
        </authorList>
    </citation>
    <scope>NUCLEOTIDE SEQUENCE [LARGE SCALE GENOMIC DNA]</scope>
    <source>
        <strain evidence="3">DSM 14603 / FGSC 9021 / UM521</strain>
    </source>
</reference>